<reference evidence="2 3" key="1">
    <citation type="journal article" date="2015" name="Antonie Van Leeuwenhoek">
        <title>Oceanobacillus bengalensis sp. nov., a bacterium isolated from seawater of the Bay of Bengal.</title>
        <authorList>
            <person name="Yongchang O."/>
            <person name="Xiang W."/>
            <person name="Wang G."/>
        </authorList>
    </citation>
    <scope>NUCLEOTIDE SEQUENCE [LARGE SCALE GENOMIC DNA]</scope>
    <source>
        <strain evidence="2 3">MCCC 1K00260</strain>
    </source>
</reference>
<keyword evidence="3" id="KW-1185">Reference proteome</keyword>
<name>A0A494YYH0_9BACI</name>
<comment type="caution">
    <text evidence="2">The sequence shown here is derived from an EMBL/GenBank/DDBJ whole genome shotgun (WGS) entry which is preliminary data.</text>
</comment>
<organism evidence="2 3">
    <name type="scientific">Oceanobacillus bengalensis</name>
    <dbReference type="NCBI Taxonomy" id="1435466"/>
    <lineage>
        <taxon>Bacteria</taxon>
        <taxon>Bacillati</taxon>
        <taxon>Bacillota</taxon>
        <taxon>Bacilli</taxon>
        <taxon>Bacillales</taxon>
        <taxon>Bacillaceae</taxon>
        <taxon>Oceanobacillus</taxon>
    </lineage>
</organism>
<evidence type="ECO:0000259" key="1">
    <source>
        <dbReference type="PROSITE" id="PS51832"/>
    </source>
</evidence>
<dbReference type="CDD" id="cd00077">
    <property type="entry name" value="HDc"/>
    <property type="match status" value="1"/>
</dbReference>
<dbReference type="SMART" id="SM00471">
    <property type="entry name" value="HDc"/>
    <property type="match status" value="1"/>
</dbReference>
<dbReference type="EMBL" id="RBZO01000015">
    <property type="protein sequence ID" value="RKQ15242.1"/>
    <property type="molecule type" value="Genomic_DNA"/>
</dbReference>
<feature type="domain" description="HD-GYP" evidence="1">
    <location>
        <begin position="123"/>
        <end position="319"/>
    </location>
</feature>
<dbReference type="PANTHER" id="PTHR43155">
    <property type="entry name" value="CYCLIC DI-GMP PHOSPHODIESTERASE PA4108-RELATED"/>
    <property type="match status" value="1"/>
</dbReference>
<dbReference type="Pfam" id="PF13487">
    <property type="entry name" value="HD_5"/>
    <property type="match status" value="1"/>
</dbReference>
<dbReference type="OrthoDB" id="9759601at2"/>
<evidence type="ECO:0000313" key="3">
    <source>
        <dbReference type="Proteomes" id="UP000281813"/>
    </source>
</evidence>
<gene>
    <name evidence="2" type="ORF">D8M05_10950</name>
</gene>
<dbReference type="InterPro" id="IPR037522">
    <property type="entry name" value="HD_GYP_dom"/>
</dbReference>
<proteinExistence type="predicted"/>
<dbReference type="AlphaFoldDB" id="A0A494YYH0"/>
<dbReference type="Proteomes" id="UP000281813">
    <property type="component" value="Unassembled WGS sequence"/>
</dbReference>
<dbReference type="InterPro" id="IPR003607">
    <property type="entry name" value="HD/PDEase_dom"/>
</dbReference>
<accession>A0A494YYH0</accession>
<dbReference type="RefSeq" id="WP_121131717.1">
    <property type="nucleotide sequence ID" value="NZ_JBHUFK010000036.1"/>
</dbReference>
<evidence type="ECO:0000313" key="2">
    <source>
        <dbReference type="EMBL" id="RKQ15242.1"/>
    </source>
</evidence>
<protein>
    <submittedName>
        <fullName evidence="2">HD-GYP domain-containing protein</fullName>
    </submittedName>
</protein>
<dbReference type="PROSITE" id="PS51832">
    <property type="entry name" value="HD_GYP"/>
    <property type="match status" value="1"/>
</dbReference>
<dbReference type="PANTHER" id="PTHR43155:SF2">
    <property type="entry name" value="CYCLIC DI-GMP PHOSPHODIESTERASE PA4108"/>
    <property type="match status" value="1"/>
</dbReference>
<sequence>MRVKPSQLVPGNVLLKEVLGKSNKPIITRKTVLDDIHIEFLERFLIESVDVSAHLSNGDTYEPKKVDAKKEQLKKIKAAERKQTFEEQFYQVVKGYKQLFSTWKSGIPIDMANLRKLIIPLLERTDDIDKAVYTLHQYTTKNDYIYCHSIAVSILSSYLGRKLGYEKGEWLQIGIAGLLSDVGMAKINSEIVYKTGPLASYELNEVRKHPTYSYRLIENIPTITQAVKLAVLQHHERIDGSGYPLGITMKKIHPYARIIGISDTYHAMTSERVYKKGLSPFKVIEEMKKVQFTKFDSQIVSKFISSLTNFSIGTKVKLSNGKTGEIVFIEPSELTRPIVRMDGSGEIIALQNEQDVYINELILK</sequence>
<dbReference type="Gene3D" id="1.10.3210.10">
    <property type="entry name" value="Hypothetical protein af1432"/>
    <property type="match status" value="1"/>
</dbReference>
<dbReference type="SUPFAM" id="SSF109604">
    <property type="entry name" value="HD-domain/PDEase-like"/>
    <property type="match status" value="1"/>
</dbReference>